<evidence type="ECO:0000256" key="5">
    <source>
        <dbReference type="ARBA" id="ARBA00022989"/>
    </source>
</evidence>
<accession>A0A9D1RE64</accession>
<dbReference type="AlphaFoldDB" id="A0A9D1RE64"/>
<dbReference type="GO" id="GO:0005886">
    <property type="term" value="C:plasma membrane"/>
    <property type="evidence" value="ECO:0007669"/>
    <property type="project" value="UniProtKB-SubCell"/>
</dbReference>
<evidence type="ECO:0000313" key="10">
    <source>
        <dbReference type="EMBL" id="HIW86601.1"/>
    </source>
</evidence>
<reference evidence="10" key="1">
    <citation type="journal article" date="2021" name="PeerJ">
        <title>Extensive microbial diversity within the chicken gut microbiome revealed by metagenomics and culture.</title>
        <authorList>
            <person name="Gilroy R."/>
            <person name="Ravi A."/>
            <person name="Getino M."/>
            <person name="Pursley I."/>
            <person name="Horton D.L."/>
            <person name="Alikhan N.F."/>
            <person name="Baker D."/>
            <person name="Gharbi K."/>
            <person name="Hall N."/>
            <person name="Watson M."/>
            <person name="Adriaenssens E.M."/>
            <person name="Foster-Nyarko E."/>
            <person name="Jarju S."/>
            <person name="Secka A."/>
            <person name="Antonio M."/>
            <person name="Oren A."/>
            <person name="Chaudhuri R.R."/>
            <person name="La Ragione R."/>
            <person name="Hildebrand F."/>
            <person name="Pallen M.J."/>
        </authorList>
    </citation>
    <scope>NUCLEOTIDE SEQUENCE</scope>
    <source>
        <strain evidence="10">421</strain>
    </source>
</reference>
<dbReference type="InterPro" id="IPR050539">
    <property type="entry name" value="ThrE_Dicarb/AminoAcid_Exp"/>
</dbReference>
<evidence type="ECO:0000256" key="8">
    <source>
        <dbReference type="SAM" id="Phobius"/>
    </source>
</evidence>
<evidence type="ECO:0000256" key="4">
    <source>
        <dbReference type="ARBA" id="ARBA00022692"/>
    </source>
</evidence>
<dbReference type="PANTHER" id="PTHR34390">
    <property type="entry name" value="UPF0442 PROTEIN YJJB-RELATED"/>
    <property type="match status" value="1"/>
</dbReference>
<name>A0A9D1RE64_9FIRM</name>
<keyword evidence="5 8" id="KW-1133">Transmembrane helix</keyword>
<evidence type="ECO:0000256" key="3">
    <source>
        <dbReference type="ARBA" id="ARBA00022519"/>
    </source>
</evidence>
<dbReference type="PANTHER" id="PTHR34390:SF1">
    <property type="entry name" value="SUCCINATE TRANSPORTER SUBUNIT YJJB-RELATED"/>
    <property type="match status" value="1"/>
</dbReference>
<protein>
    <submittedName>
        <fullName evidence="10">Threonine/serine exporter family protein</fullName>
    </submittedName>
</protein>
<comment type="caution">
    <text evidence="10">The sequence shown here is derived from an EMBL/GenBank/DDBJ whole genome shotgun (WGS) entry which is preliminary data.</text>
</comment>
<evidence type="ECO:0000256" key="2">
    <source>
        <dbReference type="ARBA" id="ARBA00022475"/>
    </source>
</evidence>
<feature type="domain" description="Threonine/Serine exporter ThrE" evidence="9">
    <location>
        <begin position="4"/>
        <end position="130"/>
    </location>
</feature>
<proteinExistence type="inferred from homology"/>
<dbReference type="EMBL" id="DXGE01000036">
    <property type="protein sequence ID" value="HIW86601.1"/>
    <property type="molecule type" value="Genomic_DNA"/>
</dbReference>
<organism evidence="10 11">
    <name type="scientific">Candidatus Eubacterium faecipullorum</name>
    <dbReference type="NCBI Taxonomy" id="2838571"/>
    <lineage>
        <taxon>Bacteria</taxon>
        <taxon>Bacillati</taxon>
        <taxon>Bacillota</taxon>
        <taxon>Clostridia</taxon>
        <taxon>Eubacteriales</taxon>
        <taxon>Eubacteriaceae</taxon>
        <taxon>Eubacterium</taxon>
    </lineage>
</organism>
<evidence type="ECO:0000256" key="1">
    <source>
        <dbReference type="ARBA" id="ARBA00004651"/>
    </source>
</evidence>
<feature type="transmembrane region" description="Helical" evidence="8">
    <location>
        <begin position="75"/>
        <end position="95"/>
    </location>
</feature>
<dbReference type="GO" id="GO:0015744">
    <property type="term" value="P:succinate transport"/>
    <property type="evidence" value="ECO:0007669"/>
    <property type="project" value="TreeGrafter"/>
</dbReference>
<sequence length="145" mass="15019">MVKALLCIAGTAGFCVVLGVSRSKLIVAVLGGAVSAFTAAILENAGAGIFKTTLVAMIALCVFSEIAARAVKTPAAVIMIPGSIPLLPGGSLYYMMSYLVHYDSEKLFYYTSETVLTGAGIALGAVIVSIAVKFALALKNIKQER</sequence>
<dbReference type="Pfam" id="PF12821">
    <property type="entry name" value="ThrE_2"/>
    <property type="match status" value="1"/>
</dbReference>
<dbReference type="Proteomes" id="UP000824205">
    <property type="component" value="Unassembled WGS sequence"/>
</dbReference>
<keyword evidence="2" id="KW-1003">Cell membrane</keyword>
<reference evidence="10" key="2">
    <citation type="submission" date="2021-04" db="EMBL/GenBank/DDBJ databases">
        <authorList>
            <person name="Gilroy R."/>
        </authorList>
    </citation>
    <scope>NUCLEOTIDE SEQUENCE</scope>
    <source>
        <strain evidence="10">421</strain>
    </source>
</reference>
<keyword evidence="4 8" id="KW-0812">Transmembrane</keyword>
<feature type="transmembrane region" description="Helical" evidence="8">
    <location>
        <begin position="115"/>
        <end position="136"/>
    </location>
</feature>
<evidence type="ECO:0000259" key="9">
    <source>
        <dbReference type="Pfam" id="PF12821"/>
    </source>
</evidence>
<evidence type="ECO:0000313" key="11">
    <source>
        <dbReference type="Proteomes" id="UP000824205"/>
    </source>
</evidence>
<gene>
    <name evidence="10" type="ORF">IAA48_08920</name>
</gene>
<comment type="similarity">
    <text evidence="7">Belongs to the ThrE exporter (TC 2.A.79) family.</text>
</comment>
<evidence type="ECO:0000256" key="6">
    <source>
        <dbReference type="ARBA" id="ARBA00023136"/>
    </source>
</evidence>
<keyword evidence="6 8" id="KW-0472">Membrane</keyword>
<evidence type="ECO:0000256" key="7">
    <source>
        <dbReference type="ARBA" id="ARBA00034125"/>
    </source>
</evidence>
<keyword evidence="3" id="KW-0997">Cell inner membrane</keyword>
<feature type="transmembrane region" description="Helical" evidence="8">
    <location>
        <begin position="47"/>
        <end position="68"/>
    </location>
</feature>
<dbReference type="InterPro" id="IPR024528">
    <property type="entry name" value="ThrE_2"/>
</dbReference>
<comment type="subcellular location">
    <subcellularLocation>
        <location evidence="1">Cell membrane</location>
        <topology evidence="1">Multi-pass membrane protein</topology>
    </subcellularLocation>
</comment>